<evidence type="ECO:0000256" key="3">
    <source>
        <dbReference type="ARBA" id="ARBA00023125"/>
    </source>
</evidence>
<organism evidence="7 8">
    <name type="scientific">Actinoalloteichus caeruleus DSM 43889</name>
    <dbReference type="NCBI Taxonomy" id="1120930"/>
    <lineage>
        <taxon>Bacteria</taxon>
        <taxon>Bacillati</taxon>
        <taxon>Actinomycetota</taxon>
        <taxon>Actinomycetes</taxon>
        <taxon>Pseudonocardiales</taxon>
        <taxon>Pseudonocardiaceae</taxon>
        <taxon>Actinoalloteichus</taxon>
        <taxon>Actinoalloteichus cyanogriseus</taxon>
    </lineage>
</organism>
<dbReference type="SUPFAM" id="SSF48452">
    <property type="entry name" value="TPR-like"/>
    <property type="match status" value="1"/>
</dbReference>
<feature type="domain" description="OmpR/PhoB-type" evidence="6">
    <location>
        <begin position="1"/>
        <end position="98"/>
    </location>
</feature>
<reference evidence="7 8" key="1">
    <citation type="submission" date="2022-06" db="EMBL/GenBank/DDBJ databases">
        <title>Genomic Encyclopedia of Type Strains, Phase I: the one thousand microbial genomes (KMG-I) project.</title>
        <authorList>
            <person name="Kyrpides N."/>
        </authorList>
    </citation>
    <scope>NUCLEOTIDE SEQUENCE [LARGE SCALE GENOMIC DNA]</scope>
    <source>
        <strain evidence="7 8">DSM 43889</strain>
    </source>
</reference>
<dbReference type="InterPro" id="IPR011990">
    <property type="entry name" value="TPR-like_helical_dom_sf"/>
</dbReference>
<dbReference type="Proteomes" id="UP000791080">
    <property type="component" value="Unassembled WGS sequence"/>
</dbReference>
<protein>
    <submittedName>
        <fullName evidence="7">DNA-binding transcriptional activator of the SARP family</fullName>
    </submittedName>
</protein>
<dbReference type="Pfam" id="PF03704">
    <property type="entry name" value="BTAD"/>
    <property type="match status" value="1"/>
</dbReference>
<comment type="similarity">
    <text evidence="1">Belongs to the AfsR/DnrI/RedD regulatory family.</text>
</comment>
<evidence type="ECO:0000256" key="5">
    <source>
        <dbReference type="PROSITE-ProRule" id="PRU01091"/>
    </source>
</evidence>
<dbReference type="PANTHER" id="PTHR35807:SF1">
    <property type="entry name" value="TRANSCRIPTIONAL REGULATOR REDD"/>
    <property type="match status" value="1"/>
</dbReference>
<keyword evidence="4" id="KW-0804">Transcription</keyword>
<name>A0ABT1JFG8_ACTCY</name>
<dbReference type="SUPFAM" id="SSF46894">
    <property type="entry name" value="C-terminal effector domain of the bipartite response regulators"/>
    <property type="match status" value="1"/>
</dbReference>
<dbReference type="Pfam" id="PF00486">
    <property type="entry name" value="Trans_reg_C"/>
    <property type="match status" value="1"/>
</dbReference>
<keyword evidence="8" id="KW-1185">Reference proteome</keyword>
<evidence type="ECO:0000256" key="2">
    <source>
        <dbReference type="ARBA" id="ARBA00023015"/>
    </source>
</evidence>
<dbReference type="Gene3D" id="1.10.10.10">
    <property type="entry name" value="Winged helix-like DNA-binding domain superfamily/Winged helix DNA-binding domain"/>
    <property type="match status" value="1"/>
</dbReference>
<dbReference type="SMART" id="SM00862">
    <property type="entry name" value="Trans_reg_C"/>
    <property type="match status" value="1"/>
</dbReference>
<keyword evidence="3 5" id="KW-0238">DNA-binding</keyword>
<dbReference type="InterPro" id="IPR027417">
    <property type="entry name" value="P-loop_NTPase"/>
</dbReference>
<dbReference type="RefSeq" id="WP_081715485.1">
    <property type="nucleotide sequence ID" value="NZ_AUBJ02000001.1"/>
</dbReference>
<dbReference type="SUPFAM" id="SSF52540">
    <property type="entry name" value="P-loop containing nucleoside triphosphate hydrolases"/>
    <property type="match status" value="1"/>
</dbReference>
<dbReference type="SMART" id="SM01043">
    <property type="entry name" value="BTAD"/>
    <property type="match status" value="1"/>
</dbReference>
<dbReference type="GO" id="GO:0003677">
    <property type="term" value="F:DNA binding"/>
    <property type="evidence" value="ECO:0007669"/>
    <property type="project" value="UniProtKB-KW"/>
</dbReference>
<sequence length="635" mass="67734">MSAVRVRVLGPFEFHHGGTAVTPSAAKLRQLLALLAVRENRLVRNDQIIEELWEQHPPRSVSTTLQTYVYQLRKLIRPHERLDRRGARVLGAGSFDLETTANGYLLRCSPGEVDAGAFERLVRQGNAEHAGGRLDTAGRLFRSALALWRGPVFADLSQGPLLQAEAVGLEELYRNATERRIEIDLQSGRHHEVLGELTGLVAQYPTHEGFQTKLMLALYRAGRRSDALHVYQRAREALSAELGLDPSPAIRRLHAQVLAASPVLDVPSLTLTRRQVGPSEAPRHLPARPAALVGRDSEVASAVAALAVPEQRGAVGPTVVLVTGGPGCGVSAFCSDVGHRVADGFPDGQLHADLGSGVEGGLTPGAALACFLRALGVPAERVPECLEDRIRLFRGRTADLRLLVVVDGLADSAQLHALMPSGAGCAVLAGARRMLPDAAVRRAVRLGPLAEADARGLLLAGLEDHRVASETEAVGELLALCEGVPKAIVTARTRLAVRPHWTVRHLLRSVRTETRLGLPTAQLGIGESVARGLEPLPAQARHALRLLTLAFDGGFTSAQAAEVLDVGVDGAESLLEEITEHQLVTAEAPSSGADVVRYRFSPLVRAAAVTLAGSGRSADQRGWHLVGGRRITPAS</sequence>
<evidence type="ECO:0000259" key="6">
    <source>
        <dbReference type="PROSITE" id="PS51755"/>
    </source>
</evidence>
<evidence type="ECO:0000313" key="8">
    <source>
        <dbReference type="Proteomes" id="UP000791080"/>
    </source>
</evidence>
<proteinExistence type="inferred from homology"/>
<evidence type="ECO:0000313" key="7">
    <source>
        <dbReference type="EMBL" id="MCP2331240.1"/>
    </source>
</evidence>
<feature type="DNA-binding region" description="OmpR/PhoB-type" evidence="5">
    <location>
        <begin position="1"/>
        <end position="98"/>
    </location>
</feature>
<dbReference type="InterPro" id="IPR001867">
    <property type="entry name" value="OmpR/PhoB-type_DNA-bd"/>
</dbReference>
<dbReference type="EMBL" id="AUBJ02000001">
    <property type="protein sequence ID" value="MCP2331240.1"/>
    <property type="molecule type" value="Genomic_DNA"/>
</dbReference>
<dbReference type="CDD" id="cd15831">
    <property type="entry name" value="BTAD"/>
    <property type="match status" value="1"/>
</dbReference>
<dbReference type="InterPro" id="IPR005158">
    <property type="entry name" value="BTAD"/>
</dbReference>
<dbReference type="Gene3D" id="1.25.40.10">
    <property type="entry name" value="Tetratricopeptide repeat domain"/>
    <property type="match status" value="1"/>
</dbReference>
<evidence type="ECO:0000256" key="4">
    <source>
        <dbReference type="ARBA" id="ARBA00023163"/>
    </source>
</evidence>
<keyword evidence="2" id="KW-0805">Transcription regulation</keyword>
<dbReference type="Gene3D" id="3.40.50.300">
    <property type="entry name" value="P-loop containing nucleotide triphosphate hydrolases"/>
    <property type="match status" value="1"/>
</dbReference>
<gene>
    <name evidence="7" type="ORF">G443_001510</name>
</gene>
<dbReference type="InterPro" id="IPR036388">
    <property type="entry name" value="WH-like_DNA-bd_sf"/>
</dbReference>
<dbReference type="PROSITE" id="PS51755">
    <property type="entry name" value="OMPR_PHOB"/>
    <property type="match status" value="1"/>
</dbReference>
<accession>A0ABT1JFG8</accession>
<dbReference type="PANTHER" id="PTHR35807">
    <property type="entry name" value="TRANSCRIPTIONAL REGULATOR REDD-RELATED"/>
    <property type="match status" value="1"/>
</dbReference>
<dbReference type="InterPro" id="IPR016032">
    <property type="entry name" value="Sig_transdc_resp-reg_C-effctor"/>
</dbReference>
<evidence type="ECO:0000256" key="1">
    <source>
        <dbReference type="ARBA" id="ARBA00005820"/>
    </source>
</evidence>
<dbReference type="InterPro" id="IPR051677">
    <property type="entry name" value="AfsR-DnrI-RedD_regulator"/>
</dbReference>
<comment type="caution">
    <text evidence="7">The sequence shown here is derived from an EMBL/GenBank/DDBJ whole genome shotgun (WGS) entry which is preliminary data.</text>
</comment>